<gene>
    <name evidence="2" type="ORF">Scinn_37780</name>
</gene>
<accession>A0ABQ3NNG9</accession>
<evidence type="ECO:0000256" key="1">
    <source>
        <dbReference type="SAM" id="MobiDB-lite"/>
    </source>
</evidence>
<evidence type="ECO:0000313" key="3">
    <source>
        <dbReference type="Proteomes" id="UP000660554"/>
    </source>
</evidence>
<dbReference type="EMBL" id="BNDV01000008">
    <property type="protein sequence ID" value="GHI14315.1"/>
    <property type="molecule type" value="Genomic_DNA"/>
</dbReference>
<reference evidence="3" key="1">
    <citation type="submission" date="2020-09" db="EMBL/GenBank/DDBJ databases">
        <title>Whole genome shotgun sequence of Streptomyces cinnamonensis NBRC 15873.</title>
        <authorList>
            <person name="Komaki H."/>
            <person name="Tamura T."/>
        </authorList>
    </citation>
    <scope>NUCLEOTIDE SEQUENCE [LARGE SCALE GENOMIC DNA]</scope>
    <source>
        <strain evidence="3">NBRC 15873</strain>
    </source>
</reference>
<organism evidence="2 3">
    <name type="scientific">Streptomyces virginiae</name>
    <name type="common">Streptomyces cinnamonensis</name>
    <dbReference type="NCBI Taxonomy" id="1961"/>
    <lineage>
        <taxon>Bacteria</taxon>
        <taxon>Bacillati</taxon>
        <taxon>Actinomycetota</taxon>
        <taxon>Actinomycetes</taxon>
        <taxon>Kitasatosporales</taxon>
        <taxon>Streptomycetaceae</taxon>
        <taxon>Streptomyces</taxon>
    </lineage>
</organism>
<feature type="region of interest" description="Disordered" evidence="1">
    <location>
        <begin position="1"/>
        <end position="27"/>
    </location>
</feature>
<name>A0ABQ3NNG9_STRVG</name>
<evidence type="ECO:0008006" key="4">
    <source>
        <dbReference type="Google" id="ProtNLM"/>
    </source>
</evidence>
<comment type="caution">
    <text evidence="2">The sequence shown here is derived from an EMBL/GenBank/DDBJ whole genome shotgun (WGS) entry which is preliminary data.</text>
</comment>
<dbReference type="Proteomes" id="UP000660554">
    <property type="component" value="Unassembled WGS sequence"/>
</dbReference>
<keyword evidence="3" id="KW-1185">Reference proteome</keyword>
<sequence length="170" mass="18283">MGLSLPIPAPHACLPSPPSRPGTGAHVETLHTTPEAEAVPWRLLRGLAASRYEDIPGEDSQLWGTLNRVLDDVPDPHDVRPLTAGVAMSLGALTDRASRQIRTGLTEQTRSRARLLLREVHDRLRLGTQDLGLLRRLAWIKGEGVDEVLDPPPSETTSAPTADETSAGSA</sequence>
<feature type="region of interest" description="Disordered" evidence="1">
    <location>
        <begin position="145"/>
        <end position="170"/>
    </location>
</feature>
<proteinExistence type="predicted"/>
<evidence type="ECO:0000313" key="2">
    <source>
        <dbReference type="EMBL" id="GHI14315.1"/>
    </source>
</evidence>
<protein>
    <recommendedName>
        <fullName evidence="4">Transcriptional regulator</fullName>
    </recommendedName>
</protein>